<keyword evidence="2" id="KW-1185">Reference proteome</keyword>
<gene>
    <name evidence="1" type="ORF">WN51_12113</name>
</gene>
<accession>A0A0N0U5Z4</accession>
<sequence length="127" mass="15105">MENFPTNVVCEFDGKVTLKDNSDSWITDRSAQWFKTRNEGLNSFGNLQLPPCHSCRVLAKIYTLRKIQYQRDDWDKQENLYFVMWLIKIEEESFGNRSNVRGQYQNVDTNLFLTECKLVTKDDFTFQ</sequence>
<organism evidence="1 2">
    <name type="scientific">Melipona quadrifasciata</name>
    <dbReference type="NCBI Taxonomy" id="166423"/>
    <lineage>
        <taxon>Eukaryota</taxon>
        <taxon>Metazoa</taxon>
        <taxon>Ecdysozoa</taxon>
        <taxon>Arthropoda</taxon>
        <taxon>Hexapoda</taxon>
        <taxon>Insecta</taxon>
        <taxon>Pterygota</taxon>
        <taxon>Neoptera</taxon>
        <taxon>Endopterygota</taxon>
        <taxon>Hymenoptera</taxon>
        <taxon>Apocrita</taxon>
        <taxon>Aculeata</taxon>
        <taxon>Apoidea</taxon>
        <taxon>Anthophila</taxon>
        <taxon>Apidae</taxon>
        <taxon>Melipona</taxon>
    </lineage>
</organism>
<dbReference type="AlphaFoldDB" id="A0A0N0U5Z4"/>
<evidence type="ECO:0000313" key="1">
    <source>
        <dbReference type="EMBL" id="KOX76432.1"/>
    </source>
</evidence>
<evidence type="ECO:0000313" key="2">
    <source>
        <dbReference type="Proteomes" id="UP000053105"/>
    </source>
</evidence>
<dbReference type="EMBL" id="KQ435748">
    <property type="protein sequence ID" value="KOX76432.1"/>
    <property type="molecule type" value="Genomic_DNA"/>
</dbReference>
<protein>
    <submittedName>
        <fullName evidence="1">Uncharacterized protein</fullName>
    </submittedName>
</protein>
<proteinExistence type="predicted"/>
<dbReference type="Proteomes" id="UP000053105">
    <property type="component" value="Unassembled WGS sequence"/>
</dbReference>
<reference evidence="1 2" key="1">
    <citation type="submission" date="2015-07" db="EMBL/GenBank/DDBJ databases">
        <title>The genome of Melipona quadrifasciata.</title>
        <authorList>
            <person name="Pan H."/>
            <person name="Kapheim K."/>
        </authorList>
    </citation>
    <scope>NUCLEOTIDE SEQUENCE [LARGE SCALE GENOMIC DNA]</scope>
    <source>
        <strain evidence="1">0111107301</strain>
        <tissue evidence="1">Whole body</tissue>
    </source>
</reference>
<name>A0A0N0U5Z4_9HYME</name>